<dbReference type="Pfam" id="PF07980">
    <property type="entry name" value="SusD_RagB"/>
    <property type="match status" value="1"/>
</dbReference>
<keyword evidence="5" id="KW-0998">Cell outer membrane</keyword>
<reference evidence="9" key="1">
    <citation type="submission" date="2017-04" db="EMBL/GenBank/DDBJ databases">
        <title>Function of individual gut microbiota members based on whole genome sequencing of pure cultures obtained from chicken caecum.</title>
        <authorList>
            <person name="Medvecky M."/>
            <person name="Cejkova D."/>
            <person name="Polansky O."/>
            <person name="Karasova D."/>
            <person name="Kubasova T."/>
            <person name="Cizek A."/>
            <person name="Rychlik I."/>
        </authorList>
    </citation>
    <scope>NUCLEOTIDE SEQUENCE [LARGE SCALE GENOMIC DNA]</scope>
    <source>
        <strain evidence="9">An42</strain>
    </source>
</reference>
<comment type="caution">
    <text evidence="8">The sequence shown here is derived from an EMBL/GenBank/DDBJ whole genome shotgun (WGS) entry which is preliminary data.</text>
</comment>
<comment type="similarity">
    <text evidence="2">Belongs to the SusD family.</text>
</comment>
<dbReference type="EMBL" id="NFIJ01000001">
    <property type="protein sequence ID" value="OUO07304.1"/>
    <property type="molecule type" value="Genomic_DNA"/>
</dbReference>
<dbReference type="AlphaFoldDB" id="A0A9Q5SVE3"/>
<dbReference type="InterPro" id="IPR012944">
    <property type="entry name" value="SusD_RagB_dom"/>
</dbReference>
<dbReference type="Pfam" id="PF14322">
    <property type="entry name" value="SusD-like_3"/>
    <property type="match status" value="1"/>
</dbReference>
<sequence>MKLKYIFGMVAAVGLMNSCDVTDKKPIDSFTDESYWTKVSDLKYYANGLYDNLDKPGVDKDNTSDNCVTTNYSSTLFNEIVIPTTADNADWKWNNIRACNFFLQRYKRVEGLENEINLYVAEVRFFRALDYFGKIKKFGDVPWYEKDLQTSDTEELYKGRDSRDFVLGKVIEDLEFAIQWLPDYGQQESGRLTKDAARTQLARVCLYFGTYKKYHNESGTPSSEELLRKAVSLTNDIIATGNYEIVKGSDTGCGQDPFENYPLYYSNQFVQEDLTKNKECILARIYETGVLMHETGRQAGSNGTGLSKDFVESFLCIDGKPISISDQYKGDETLDNEFENRDPRMYQIVDNQHKPYTIINGERQTNPYPDCGATGAVTGYPCVKYRSPLQAQWEANQTSYDWFVYRYAEVLLINAEANAELGQCTQAVLDQTINLLRDRVDMPHLTTTPVADPAAINYGYSVSPLIYEIRRERRIELIAEGFRLDDLKRWNGMTALENPKTMFGVRVTDAVREQYKPGNITFGGEDGRPVIEYQGKTYLYQYPSKSLNDAGRKWSADDKRWLSPLPTDELTLNPNLEQNPGWK</sequence>
<comment type="subcellular location">
    <subcellularLocation>
        <location evidence="1">Cell outer membrane</location>
    </subcellularLocation>
</comment>
<organism evidence="8 9">
    <name type="scientific">Parabacteroides johnsonii</name>
    <dbReference type="NCBI Taxonomy" id="387661"/>
    <lineage>
        <taxon>Bacteria</taxon>
        <taxon>Pseudomonadati</taxon>
        <taxon>Bacteroidota</taxon>
        <taxon>Bacteroidia</taxon>
        <taxon>Bacteroidales</taxon>
        <taxon>Tannerellaceae</taxon>
        <taxon>Parabacteroides</taxon>
    </lineage>
</organism>
<evidence type="ECO:0000259" key="7">
    <source>
        <dbReference type="Pfam" id="PF14322"/>
    </source>
</evidence>
<evidence type="ECO:0000256" key="3">
    <source>
        <dbReference type="ARBA" id="ARBA00022729"/>
    </source>
</evidence>
<keyword evidence="3" id="KW-0732">Signal</keyword>
<evidence type="ECO:0000256" key="2">
    <source>
        <dbReference type="ARBA" id="ARBA00006275"/>
    </source>
</evidence>
<name>A0A9Q5SVE3_9BACT</name>
<feature type="domain" description="RagB/SusD" evidence="6">
    <location>
        <begin position="294"/>
        <end position="582"/>
    </location>
</feature>
<dbReference type="Proteomes" id="UP000195975">
    <property type="component" value="Unassembled WGS sequence"/>
</dbReference>
<dbReference type="SUPFAM" id="SSF48452">
    <property type="entry name" value="TPR-like"/>
    <property type="match status" value="1"/>
</dbReference>
<evidence type="ECO:0000256" key="4">
    <source>
        <dbReference type="ARBA" id="ARBA00023136"/>
    </source>
</evidence>
<evidence type="ECO:0000313" key="9">
    <source>
        <dbReference type="Proteomes" id="UP000195975"/>
    </source>
</evidence>
<dbReference type="RefSeq" id="WP_008146404.1">
    <property type="nucleotide sequence ID" value="NZ_CAJLBM010000001.1"/>
</dbReference>
<evidence type="ECO:0000313" key="8">
    <source>
        <dbReference type="EMBL" id="OUO07304.1"/>
    </source>
</evidence>
<dbReference type="Gene3D" id="1.25.40.390">
    <property type="match status" value="1"/>
</dbReference>
<dbReference type="InterPro" id="IPR033985">
    <property type="entry name" value="SusD-like_N"/>
</dbReference>
<evidence type="ECO:0000256" key="5">
    <source>
        <dbReference type="ARBA" id="ARBA00023237"/>
    </source>
</evidence>
<dbReference type="InterPro" id="IPR011990">
    <property type="entry name" value="TPR-like_helical_dom_sf"/>
</dbReference>
<accession>A0A9Q5SVE3</accession>
<evidence type="ECO:0000256" key="1">
    <source>
        <dbReference type="ARBA" id="ARBA00004442"/>
    </source>
</evidence>
<gene>
    <name evidence="8" type="ORF">B5F96_01135</name>
</gene>
<evidence type="ECO:0000259" key="6">
    <source>
        <dbReference type="Pfam" id="PF07980"/>
    </source>
</evidence>
<dbReference type="GeneID" id="93409496"/>
<dbReference type="GO" id="GO:0009279">
    <property type="term" value="C:cell outer membrane"/>
    <property type="evidence" value="ECO:0007669"/>
    <property type="project" value="UniProtKB-SubCell"/>
</dbReference>
<proteinExistence type="inferred from homology"/>
<keyword evidence="4" id="KW-0472">Membrane</keyword>
<protein>
    <submittedName>
        <fullName evidence="8">RagB/SusD family nutrient uptake outer membrane protein</fullName>
    </submittedName>
</protein>
<feature type="domain" description="SusD-like N-terminal" evidence="7">
    <location>
        <begin position="49"/>
        <end position="206"/>
    </location>
</feature>